<dbReference type="InterPro" id="IPR054471">
    <property type="entry name" value="GPIID_WHD"/>
</dbReference>
<dbReference type="STRING" id="1076935.U4LP26"/>
<evidence type="ECO:0000313" key="5">
    <source>
        <dbReference type="EMBL" id="CCX16339.1"/>
    </source>
</evidence>
<dbReference type="SUPFAM" id="SSF48403">
    <property type="entry name" value="Ankyrin repeat"/>
    <property type="match status" value="1"/>
</dbReference>
<organism evidence="5 6">
    <name type="scientific">Pyronema omphalodes (strain CBS 100304)</name>
    <name type="common">Pyronema confluens</name>
    <dbReference type="NCBI Taxonomy" id="1076935"/>
    <lineage>
        <taxon>Eukaryota</taxon>
        <taxon>Fungi</taxon>
        <taxon>Dikarya</taxon>
        <taxon>Ascomycota</taxon>
        <taxon>Pezizomycotina</taxon>
        <taxon>Pezizomycetes</taxon>
        <taxon>Pezizales</taxon>
        <taxon>Pyronemataceae</taxon>
        <taxon>Pyronema</taxon>
    </lineage>
</organism>
<proteinExistence type="predicted"/>
<evidence type="ECO:0000256" key="3">
    <source>
        <dbReference type="PROSITE-ProRule" id="PRU00023"/>
    </source>
</evidence>
<feature type="repeat" description="ANK" evidence="3">
    <location>
        <begin position="302"/>
        <end position="324"/>
    </location>
</feature>
<dbReference type="InterPro" id="IPR036770">
    <property type="entry name" value="Ankyrin_rpt-contain_sf"/>
</dbReference>
<sequence length="480" mass="54868">MPVGLESAFEITINRIRSQNSQRAEQAMNVLMWTFQGERNLTISELQHALSVTITEDDTPEMEEELDWDSFPTEKSLVDWCLGLVIIDEETSTVRLVHKSFHDYLTRRHKQGSLFPNCHGTMAHICLKYMYFLDDNQLDPSNAESTAGILKSRWEKYCFLDYAVDNWGHHARQQTTPKVLLLGTGLFLGTTKLNRISVYLHALGHVEPLSVLRSSHYLCERIAHCIKGNPELYSCLGLSHAAYFGLDQFFLIMIERLPHYLNRTDSPRDITPLRMAYLEGHEGILRILLNQKNINLRIRDERGDTVFHMAARYGRVSLVRLFLEMNPANLDFNSTDLANRTPLITAIVTATRRLRGVDVNFRDEYGWTPLMGVARRGHKAIVRLLLEREDIDINLGDKYGCTPLMRAASIVHEAIVRLLLDREDIDVKEDGPNVLRGVLKGEGEDTEAIVKLLRTKLESEGVRENLILLSELIPESDMSE</sequence>
<dbReference type="InterPro" id="IPR002110">
    <property type="entry name" value="Ankyrin_rpt"/>
</dbReference>
<keyword evidence="1" id="KW-0677">Repeat</keyword>
<feature type="domain" description="GPI inositol-deacylase winged helix" evidence="4">
    <location>
        <begin position="21"/>
        <end position="110"/>
    </location>
</feature>
<dbReference type="PANTHER" id="PTHR24126:SF14">
    <property type="entry name" value="ANK_REP_REGION DOMAIN-CONTAINING PROTEIN"/>
    <property type="match status" value="1"/>
</dbReference>
<dbReference type="Proteomes" id="UP000018144">
    <property type="component" value="Unassembled WGS sequence"/>
</dbReference>
<evidence type="ECO:0000313" key="6">
    <source>
        <dbReference type="Proteomes" id="UP000018144"/>
    </source>
</evidence>
<gene>
    <name evidence="5" type="ORF">PCON_02935</name>
</gene>
<dbReference type="AlphaFoldDB" id="U4LP26"/>
<dbReference type="PANTHER" id="PTHR24126">
    <property type="entry name" value="ANKYRIN REPEAT, PH AND SEC7 DOMAIN CONTAINING PROTEIN SECG-RELATED"/>
    <property type="match status" value="1"/>
</dbReference>
<reference evidence="5 6" key="1">
    <citation type="journal article" date="2013" name="PLoS Genet.">
        <title>The genome and development-dependent transcriptomes of Pyronema confluens: a window into fungal evolution.</title>
        <authorList>
            <person name="Traeger S."/>
            <person name="Altegoer F."/>
            <person name="Freitag M."/>
            <person name="Gabaldon T."/>
            <person name="Kempken F."/>
            <person name="Kumar A."/>
            <person name="Marcet-Houben M."/>
            <person name="Poggeler S."/>
            <person name="Stajich J.E."/>
            <person name="Nowrousian M."/>
        </authorList>
    </citation>
    <scope>NUCLEOTIDE SEQUENCE [LARGE SCALE GENOMIC DNA]</scope>
    <source>
        <strain evidence="6">CBS 100304</strain>
        <tissue evidence="5">Vegetative mycelium</tissue>
    </source>
</reference>
<keyword evidence="2 3" id="KW-0040">ANK repeat</keyword>
<dbReference type="SMART" id="SM00248">
    <property type="entry name" value="ANK"/>
    <property type="match status" value="4"/>
</dbReference>
<evidence type="ECO:0000259" key="4">
    <source>
        <dbReference type="Pfam" id="PF22939"/>
    </source>
</evidence>
<protein>
    <submittedName>
        <fullName evidence="5">Similar to Serine/threonine-protein phosphatase 6 regulatory ankyrin repeat subunit B acc. no. Q8N8A2</fullName>
    </submittedName>
</protein>
<dbReference type="PROSITE" id="PS50297">
    <property type="entry name" value="ANK_REP_REGION"/>
    <property type="match status" value="1"/>
</dbReference>
<dbReference type="Pfam" id="PF22939">
    <property type="entry name" value="WHD_GPIID"/>
    <property type="match status" value="1"/>
</dbReference>
<dbReference type="PROSITE" id="PS50088">
    <property type="entry name" value="ANK_REPEAT"/>
    <property type="match status" value="1"/>
</dbReference>
<dbReference type="OrthoDB" id="195446at2759"/>
<evidence type="ECO:0000256" key="2">
    <source>
        <dbReference type="ARBA" id="ARBA00023043"/>
    </source>
</evidence>
<dbReference type="eggNOG" id="KOG0504">
    <property type="taxonomic scope" value="Eukaryota"/>
</dbReference>
<accession>U4LP26</accession>
<evidence type="ECO:0000256" key="1">
    <source>
        <dbReference type="ARBA" id="ARBA00022737"/>
    </source>
</evidence>
<name>U4LP26_PYROM</name>
<dbReference type="Gene3D" id="1.25.40.20">
    <property type="entry name" value="Ankyrin repeat-containing domain"/>
    <property type="match status" value="2"/>
</dbReference>
<dbReference type="Pfam" id="PF12796">
    <property type="entry name" value="Ank_2"/>
    <property type="match status" value="2"/>
</dbReference>
<keyword evidence="6" id="KW-1185">Reference proteome</keyword>
<dbReference type="EMBL" id="HF936378">
    <property type="protein sequence ID" value="CCX16339.1"/>
    <property type="molecule type" value="Genomic_DNA"/>
</dbReference>